<feature type="compositionally biased region" description="Low complexity" evidence="7">
    <location>
        <begin position="497"/>
        <end position="538"/>
    </location>
</feature>
<feature type="compositionally biased region" description="Low complexity" evidence="7">
    <location>
        <begin position="994"/>
        <end position="1020"/>
    </location>
</feature>
<evidence type="ECO:0000256" key="4">
    <source>
        <dbReference type="ARBA" id="ARBA00022737"/>
    </source>
</evidence>
<evidence type="ECO:0000256" key="7">
    <source>
        <dbReference type="SAM" id="MobiDB-lite"/>
    </source>
</evidence>
<protein>
    <recommendedName>
        <fullName evidence="2">Circumsporozoite protein</fullName>
    </recommendedName>
</protein>
<comment type="caution">
    <text evidence="8">The sequence shown here is derived from an EMBL/GenBank/DDBJ whole genome shotgun (WGS) entry which is preliminary data.</text>
</comment>
<evidence type="ECO:0000256" key="6">
    <source>
        <dbReference type="ARBA" id="ARBA00045806"/>
    </source>
</evidence>
<feature type="compositionally biased region" description="Polar residues" evidence="7">
    <location>
        <begin position="464"/>
        <end position="496"/>
    </location>
</feature>
<keyword evidence="4" id="KW-0677">Repeat</keyword>
<comment type="function">
    <text evidence="6">Essential sporozoite protein. In the mosquito vector, required for sporozoite development in the oocyst, migration through the vector hemolymph and entry into the vector salivary glands. In the vertebrate host, required for sporozoite migration through the host dermis and infection of host hepatocytes. Binds to highly sulfated heparan sulfate proteoglycans (HSPGs) on the surface of host hepatocytes.</text>
</comment>
<name>A0ABD3QXI1_9STRA</name>
<feature type="region of interest" description="Disordered" evidence="7">
    <location>
        <begin position="256"/>
        <end position="307"/>
    </location>
</feature>
<keyword evidence="3" id="KW-0748">Sporozoite</keyword>
<reference evidence="8 9" key="1">
    <citation type="submission" date="2024-10" db="EMBL/GenBank/DDBJ databases">
        <title>Updated reference genomes for cyclostephanoid diatoms.</title>
        <authorList>
            <person name="Roberts W.R."/>
            <person name="Alverson A.J."/>
        </authorList>
    </citation>
    <scope>NUCLEOTIDE SEQUENCE [LARGE SCALE GENOMIC DNA]</scope>
    <source>
        <strain evidence="8 9">AJA010-31</strain>
    </source>
</reference>
<dbReference type="PANTHER" id="PTHR44826">
    <property type="entry name" value="SPORE COAT PROTEIN SP85"/>
    <property type="match status" value="1"/>
</dbReference>
<evidence type="ECO:0000256" key="2">
    <source>
        <dbReference type="ARBA" id="ARBA00021911"/>
    </source>
</evidence>
<accession>A0ABD3QXI1</accession>
<evidence type="ECO:0000256" key="5">
    <source>
        <dbReference type="ARBA" id="ARBA00033726"/>
    </source>
</evidence>
<dbReference type="Proteomes" id="UP001530400">
    <property type="component" value="Unassembled WGS sequence"/>
</dbReference>
<feature type="compositionally biased region" description="Polar residues" evidence="7">
    <location>
        <begin position="363"/>
        <end position="391"/>
    </location>
</feature>
<feature type="compositionally biased region" description="Low complexity" evidence="7">
    <location>
        <begin position="392"/>
        <end position="410"/>
    </location>
</feature>
<evidence type="ECO:0000313" key="8">
    <source>
        <dbReference type="EMBL" id="KAL3804772.1"/>
    </source>
</evidence>
<feature type="region of interest" description="Disordered" evidence="7">
    <location>
        <begin position="955"/>
        <end position="1020"/>
    </location>
</feature>
<dbReference type="PANTHER" id="PTHR44826:SF3">
    <property type="entry name" value="SPORE COAT PROTEIN SP85"/>
    <property type="match status" value="1"/>
</dbReference>
<organism evidence="8 9">
    <name type="scientific">Cyclotella atomus</name>
    <dbReference type="NCBI Taxonomy" id="382360"/>
    <lineage>
        <taxon>Eukaryota</taxon>
        <taxon>Sar</taxon>
        <taxon>Stramenopiles</taxon>
        <taxon>Ochrophyta</taxon>
        <taxon>Bacillariophyta</taxon>
        <taxon>Coscinodiscophyceae</taxon>
        <taxon>Thalassiosirophycidae</taxon>
        <taxon>Stephanodiscales</taxon>
        <taxon>Stephanodiscaceae</taxon>
        <taxon>Cyclotella</taxon>
    </lineage>
</organism>
<gene>
    <name evidence="8" type="ORF">ACHAWO_013800</name>
</gene>
<evidence type="ECO:0000256" key="1">
    <source>
        <dbReference type="ARBA" id="ARBA00006241"/>
    </source>
</evidence>
<comment type="function">
    <text evidence="5">In the vertebrate host, binds to highly sulfated heparan sulfate proteoglycans (HSPGs) on the surface of host hepatocytes and is required for sporozoite invasion of the host hepatocytes.</text>
</comment>
<feature type="compositionally biased region" description="Polar residues" evidence="7">
    <location>
        <begin position="955"/>
        <end position="978"/>
    </location>
</feature>
<keyword evidence="9" id="KW-1185">Reference proteome</keyword>
<proteinExistence type="inferred from homology"/>
<feature type="compositionally biased region" description="Low complexity" evidence="7">
    <location>
        <begin position="259"/>
        <end position="307"/>
    </location>
</feature>
<evidence type="ECO:0000256" key="3">
    <source>
        <dbReference type="ARBA" id="ARBA00022522"/>
    </source>
</evidence>
<evidence type="ECO:0000313" key="9">
    <source>
        <dbReference type="Proteomes" id="UP001530400"/>
    </source>
</evidence>
<dbReference type="EMBL" id="JALLPJ020000029">
    <property type="protein sequence ID" value="KAL3804772.1"/>
    <property type="molecule type" value="Genomic_DNA"/>
</dbReference>
<dbReference type="InterPro" id="IPR051860">
    <property type="entry name" value="Plasmodium_CSP_Invasion"/>
</dbReference>
<feature type="compositionally biased region" description="Acidic residues" evidence="7">
    <location>
        <begin position="1146"/>
        <end position="1165"/>
    </location>
</feature>
<sequence>MKQTAFAISFSISSAAAARNNGQSSLKLRGGSNNISSIETSSRRLESSCDTKWHPDPINSDGCSNSLSYPKEWKGVDSLFFDSKDDCCEFFRAGESCTIYDECQADEGPSVESPSTTLGCTSSEYHPDMVNKDGCSNSIGDYPAEWDDNKNVYFFPSATACCDFFFINQPCNTYQRCEDPNATGSPPLEPKTDCSNNKWFPDMNRKDGCSNSDDYDPGWNKEPMKSFYLHDSLQGCCEFFFKDDCQVYHDCEGGDTVGATPVTTSPPTRSPRPSTRSPTVSPSTASPTTAKPSASPTNYPTNSPSTSPSVAPIRYYMVFSTGMCTPLDAFTPYWLTDKDFYLDYAECCRNSFNKDACLAVSPTQKPSTMSPTTKSPIASLSPTAADASSRQPNTAAPTNLPTTKSPTSSPTVTPVKYYIVFSTGMCTPIDAFTPYWLTDKDFYLDYAECCRNSFNKDACLALSPTQKPTTMSPSSRPSKNPTAKPTLQPSASSSGEPTTANPSTAPSMSPSTSPSSGPSVHPTSASPTTLQPTTKKPTGSPTRECESGLWHPSDDFSKCTNSFWYDKSWDNDPSLKATYLHETAKGCCDIFGAWNRECVIENICDLQSAQVQSTTTTSSTANSSCKSALWHPTESYSACTNDFDYKNEWSYSPLREIYLHESLVDCCASFFDAWDKECVVVDICASSVTLSTTTTSTRAHVTESITKDGESTTTTSTRSQVTPSINAESCESRPFHPTTDFSKCTNSMDYPESWALPQMRDNYLIESSVVCCERFFWPEGKDCPTSDECLDTSYTLKAPTKASLCESRLFHPTTDYKTCTNSLDFPESWMWPGMKEQFTFQNQEDCCTSFRFSMGYSDCEVYNECLEEVTTITRPTDPPTGTPTLKPSNEPTACSMNSYHPKTDFQACTNSFDYPKSWEYSSQQYLFPSKEQCCEIFFLGKSCPIYDACSNTTITVDPPTQSPSNKPTLYPTTLSPSKKPTIPPTRMPATSVPSTLSPSKAPVSSSPTSLSPTTYPTGSPSSSPIIIAWYPDRNPNYAEGRCINTMPVPQFRDTYNTLRKCCDSAYPGQSSGVCLSAEATDTESTSSTTSTTTILQYYSNPSSGMCATVDGDTPSWITTFYTDWEECCKAGWMFDKCMATAPTSLTEEETLESETESTPSIEDEPTTTSTTTTIVQYYSSPSSGMCATVDGNTPSWITTFYTDWEKCCKAGWMFDKCMAEAPTNLAEKENEEDGGPSTTTTTTATSTSVKYYSNPSNGMCAPVSSSTPSWIATFYADWEECCKAGWRFDECMAEFVP</sequence>
<feature type="region of interest" description="Disordered" evidence="7">
    <location>
        <begin position="1145"/>
        <end position="1170"/>
    </location>
</feature>
<comment type="similarity">
    <text evidence="1">Belongs to the plasmodium circumsporozoite protein family.</text>
</comment>
<feature type="region of interest" description="Disordered" evidence="7">
    <location>
        <begin position="363"/>
        <end position="410"/>
    </location>
</feature>
<feature type="region of interest" description="Disordered" evidence="7">
    <location>
        <begin position="464"/>
        <end position="549"/>
    </location>
</feature>